<reference evidence="1 2" key="1">
    <citation type="submission" date="2018-08" db="EMBL/GenBank/DDBJ databases">
        <authorList>
            <person name="Laetsch R D."/>
            <person name="Stevens L."/>
            <person name="Kumar S."/>
            <person name="Blaxter L. M."/>
        </authorList>
    </citation>
    <scope>NUCLEOTIDE SEQUENCE [LARGE SCALE GENOMIC DNA]</scope>
</reference>
<sequence>MRRMPSTIGIYTSLKEVVEIWTKYAEQAFEPQIEDRTLTPQPAPTTHLTMQSVASQKRECYAISSMVRSLPHLEISATSTDLHRT</sequence>
<protein>
    <submittedName>
        <fullName evidence="1">Uncharacterized protein</fullName>
    </submittedName>
</protein>
<evidence type="ECO:0000313" key="1">
    <source>
        <dbReference type="EMBL" id="VDK69234.1"/>
    </source>
</evidence>
<keyword evidence="2" id="KW-1185">Reference proteome</keyword>
<proteinExistence type="predicted"/>
<gene>
    <name evidence="1" type="ORF">NLS_LOCUS698</name>
</gene>
<accession>A0A3P6TT77</accession>
<dbReference type="Proteomes" id="UP000277928">
    <property type="component" value="Unassembled WGS sequence"/>
</dbReference>
<dbReference type="EMBL" id="UYRX01000019">
    <property type="protein sequence ID" value="VDK69234.1"/>
    <property type="molecule type" value="Genomic_DNA"/>
</dbReference>
<evidence type="ECO:0000313" key="2">
    <source>
        <dbReference type="Proteomes" id="UP000277928"/>
    </source>
</evidence>
<dbReference type="AlphaFoldDB" id="A0A3P6TT77"/>
<name>A0A3P6TT77_LITSI</name>
<organism evidence="1 2">
    <name type="scientific">Litomosoides sigmodontis</name>
    <name type="common">Filarial nematode worm</name>
    <dbReference type="NCBI Taxonomy" id="42156"/>
    <lineage>
        <taxon>Eukaryota</taxon>
        <taxon>Metazoa</taxon>
        <taxon>Ecdysozoa</taxon>
        <taxon>Nematoda</taxon>
        <taxon>Chromadorea</taxon>
        <taxon>Rhabditida</taxon>
        <taxon>Spirurina</taxon>
        <taxon>Spiruromorpha</taxon>
        <taxon>Filarioidea</taxon>
        <taxon>Onchocercidae</taxon>
        <taxon>Litomosoides</taxon>
    </lineage>
</organism>